<proteinExistence type="predicted"/>
<dbReference type="KEGG" id="aagg:ETAA8_58760"/>
<dbReference type="EMBL" id="CP036274">
    <property type="protein sequence ID" value="QDU30728.1"/>
    <property type="molecule type" value="Genomic_DNA"/>
</dbReference>
<keyword evidence="2" id="KW-1185">Reference proteome</keyword>
<gene>
    <name evidence="1" type="ORF">ETAA8_58760</name>
</gene>
<dbReference type="Proteomes" id="UP000315017">
    <property type="component" value="Chromosome"/>
</dbReference>
<evidence type="ECO:0000313" key="1">
    <source>
        <dbReference type="EMBL" id="QDU30728.1"/>
    </source>
</evidence>
<dbReference type="AlphaFoldDB" id="A0A517YKI6"/>
<sequence>MRLGATRNGSVLRHFFIAYYCPFKVSIRHIDIVSHRHRLSVAKPLCNNVQGILASQICLIACPHGMPQACRTLESSATNDLFQRRPQVRIRPPARPLGPLAIFFGEYDAPVEALGKKKPGADSMRVNFGPGFLVLRLGFRQQLWGTG</sequence>
<reference evidence="1 2" key="1">
    <citation type="submission" date="2019-02" db="EMBL/GenBank/DDBJ databases">
        <title>Deep-cultivation of Planctomycetes and their phenomic and genomic characterization uncovers novel biology.</title>
        <authorList>
            <person name="Wiegand S."/>
            <person name="Jogler M."/>
            <person name="Boedeker C."/>
            <person name="Pinto D."/>
            <person name="Vollmers J."/>
            <person name="Rivas-Marin E."/>
            <person name="Kohn T."/>
            <person name="Peeters S.H."/>
            <person name="Heuer A."/>
            <person name="Rast P."/>
            <person name="Oberbeckmann S."/>
            <person name="Bunk B."/>
            <person name="Jeske O."/>
            <person name="Meyerdierks A."/>
            <person name="Storesund J.E."/>
            <person name="Kallscheuer N."/>
            <person name="Luecker S."/>
            <person name="Lage O.M."/>
            <person name="Pohl T."/>
            <person name="Merkel B.J."/>
            <person name="Hornburger P."/>
            <person name="Mueller R.-W."/>
            <person name="Bruemmer F."/>
            <person name="Labrenz M."/>
            <person name="Spormann A.M."/>
            <person name="Op den Camp H."/>
            <person name="Overmann J."/>
            <person name="Amann R."/>
            <person name="Jetten M.S.M."/>
            <person name="Mascher T."/>
            <person name="Medema M.H."/>
            <person name="Devos D.P."/>
            <person name="Kaster A.-K."/>
            <person name="Ovreas L."/>
            <person name="Rohde M."/>
            <person name="Galperin M.Y."/>
            <person name="Jogler C."/>
        </authorList>
    </citation>
    <scope>NUCLEOTIDE SEQUENCE [LARGE SCALE GENOMIC DNA]</scope>
    <source>
        <strain evidence="1 2">ETA_A8</strain>
    </source>
</reference>
<protein>
    <submittedName>
        <fullName evidence="1">Uncharacterized protein</fullName>
    </submittedName>
</protein>
<name>A0A517YKI6_9BACT</name>
<organism evidence="1 2">
    <name type="scientific">Anatilimnocola aggregata</name>
    <dbReference type="NCBI Taxonomy" id="2528021"/>
    <lineage>
        <taxon>Bacteria</taxon>
        <taxon>Pseudomonadati</taxon>
        <taxon>Planctomycetota</taxon>
        <taxon>Planctomycetia</taxon>
        <taxon>Pirellulales</taxon>
        <taxon>Pirellulaceae</taxon>
        <taxon>Anatilimnocola</taxon>
    </lineage>
</organism>
<evidence type="ECO:0000313" key="2">
    <source>
        <dbReference type="Proteomes" id="UP000315017"/>
    </source>
</evidence>
<accession>A0A517YKI6</accession>